<sequence>VMSATMNSSLTVTTTLKPCAKNWMNIWKQLISAPLGGASWILNAVLLAAILSNRRLRSKREYWLTMALAFADFSEGMASFIGAVYRLPFYYSETACYDYTTPIHCMVLPHNIIWRWSDTATAFMLVATALDRLIAVTNPTFYVVRAAIGMIVFVYGISLLCMLYAWIMPIQLQLAGVKLQAVCGTGGLIDKVYTQVIKYATGAMSAFSVLIHLFVAYKVRIYMRRMAAMTTFGDKPKISKRELKFTMTSLIKGLCTLVLDSSTRIYGVYAMVEEGITGVNPESGGLGSFLFAFNKMNGVLNVFVYAGGQKEV</sequence>
<comment type="caution">
    <text evidence="7">The sequence shown here is derived from an EMBL/GenBank/DDBJ whole genome shotgun (WGS) entry which is preliminary data.</text>
</comment>
<evidence type="ECO:0000256" key="4">
    <source>
        <dbReference type="ARBA" id="ARBA00023136"/>
    </source>
</evidence>
<feature type="non-terminal residue" evidence="7">
    <location>
        <position position="312"/>
    </location>
</feature>
<feature type="transmembrane region" description="Helical" evidence="5">
    <location>
        <begin position="142"/>
        <end position="167"/>
    </location>
</feature>
<dbReference type="CDD" id="cd00637">
    <property type="entry name" value="7tm_classA_rhodopsin-like"/>
    <property type="match status" value="1"/>
</dbReference>
<evidence type="ECO:0000313" key="7">
    <source>
        <dbReference type="EMBL" id="GMT06365.1"/>
    </source>
</evidence>
<keyword evidence="2 5" id="KW-0812">Transmembrane</keyword>
<dbReference type="AlphaFoldDB" id="A0AAV5UH41"/>
<protein>
    <recommendedName>
        <fullName evidence="6">G-protein coupled receptors family 1 profile domain-containing protein</fullName>
    </recommendedName>
</protein>
<proteinExistence type="predicted"/>
<dbReference type="InterPro" id="IPR047130">
    <property type="entry name" value="7TM_GPCR_Srsx_nematod"/>
</dbReference>
<evidence type="ECO:0000256" key="1">
    <source>
        <dbReference type="ARBA" id="ARBA00004370"/>
    </source>
</evidence>
<keyword evidence="3 5" id="KW-1133">Transmembrane helix</keyword>
<dbReference type="GO" id="GO:0016020">
    <property type="term" value="C:membrane"/>
    <property type="evidence" value="ECO:0007669"/>
    <property type="project" value="UniProtKB-SubCell"/>
</dbReference>
<feature type="transmembrane region" description="Helical" evidence="5">
    <location>
        <begin position="196"/>
        <end position="217"/>
    </location>
</feature>
<accession>A0AAV5UH41</accession>
<dbReference type="Pfam" id="PF00001">
    <property type="entry name" value="7tm_1"/>
    <property type="match status" value="1"/>
</dbReference>
<dbReference type="Proteomes" id="UP001432027">
    <property type="component" value="Unassembled WGS sequence"/>
</dbReference>
<dbReference type="InterPro" id="IPR017452">
    <property type="entry name" value="GPCR_Rhodpsn_7TM"/>
</dbReference>
<feature type="domain" description="G-protein coupled receptors family 1 profile" evidence="6">
    <location>
        <begin position="42"/>
        <end position="305"/>
    </location>
</feature>
<dbReference type="EMBL" id="BTSX01000006">
    <property type="protein sequence ID" value="GMT06365.1"/>
    <property type="molecule type" value="Genomic_DNA"/>
</dbReference>
<organism evidence="7 8">
    <name type="scientific">Pristionchus entomophagus</name>
    <dbReference type="NCBI Taxonomy" id="358040"/>
    <lineage>
        <taxon>Eukaryota</taxon>
        <taxon>Metazoa</taxon>
        <taxon>Ecdysozoa</taxon>
        <taxon>Nematoda</taxon>
        <taxon>Chromadorea</taxon>
        <taxon>Rhabditida</taxon>
        <taxon>Rhabditina</taxon>
        <taxon>Diplogasteromorpha</taxon>
        <taxon>Diplogasteroidea</taxon>
        <taxon>Neodiplogasteridae</taxon>
        <taxon>Pristionchus</taxon>
    </lineage>
</organism>
<gene>
    <name evidence="7" type="ORF">PENTCL1PPCAC_28539</name>
</gene>
<feature type="non-terminal residue" evidence="7">
    <location>
        <position position="1"/>
    </location>
</feature>
<dbReference type="InterPro" id="IPR000276">
    <property type="entry name" value="GPCR_Rhodpsn"/>
</dbReference>
<name>A0AAV5UH41_9BILA</name>
<evidence type="ECO:0000313" key="8">
    <source>
        <dbReference type="Proteomes" id="UP001432027"/>
    </source>
</evidence>
<keyword evidence="8" id="KW-1185">Reference proteome</keyword>
<feature type="transmembrane region" description="Helical" evidence="5">
    <location>
        <begin position="31"/>
        <end position="51"/>
    </location>
</feature>
<evidence type="ECO:0000256" key="3">
    <source>
        <dbReference type="ARBA" id="ARBA00022989"/>
    </source>
</evidence>
<dbReference type="GO" id="GO:0004930">
    <property type="term" value="F:G protein-coupled receptor activity"/>
    <property type="evidence" value="ECO:0007669"/>
    <property type="project" value="InterPro"/>
</dbReference>
<keyword evidence="4 5" id="KW-0472">Membrane</keyword>
<dbReference type="PANTHER" id="PTHR23360">
    <property type="entry name" value="G-PROTEIN COUPLED RECEPTORS FAMILY 1 PROFILE DOMAIN-CONTAINING PROTEIN-RELATED"/>
    <property type="match status" value="1"/>
</dbReference>
<dbReference type="SUPFAM" id="SSF81321">
    <property type="entry name" value="Family A G protein-coupled receptor-like"/>
    <property type="match status" value="1"/>
</dbReference>
<evidence type="ECO:0000259" key="6">
    <source>
        <dbReference type="PROSITE" id="PS50262"/>
    </source>
</evidence>
<evidence type="ECO:0000256" key="5">
    <source>
        <dbReference type="SAM" id="Phobius"/>
    </source>
</evidence>
<dbReference type="Gene3D" id="1.20.1070.10">
    <property type="entry name" value="Rhodopsin 7-helix transmembrane proteins"/>
    <property type="match status" value="1"/>
</dbReference>
<comment type="subcellular location">
    <subcellularLocation>
        <location evidence="1">Membrane</location>
    </subcellularLocation>
</comment>
<evidence type="ECO:0000256" key="2">
    <source>
        <dbReference type="ARBA" id="ARBA00022692"/>
    </source>
</evidence>
<dbReference type="PROSITE" id="PS50262">
    <property type="entry name" value="G_PROTEIN_RECEP_F1_2"/>
    <property type="match status" value="1"/>
</dbReference>
<dbReference type="PANTHER" id="PTHR23360:SF29">
    <property type="entry name" value="G_PROTEIN_RECEP_F1_2 DOMAIN-CONTAINING PROTEIN"/>
    <property type="match status" value="1"/>
</dbReference>
<reference evidence="7" key="1">
    <citation type="submission" date="2023-10" db="EMBL/GenBank/DDBJ databases">
        <title>Genome assembly of Pristionchus species.</title>
        <authorList>
            <person name="Yoshida K."/>
            <person name="Sommer R.J."/>
        </authorList>
    </citation>
    <scope>NUCLEOTIDE SEQUENCE</scope>
    <source>
        <strain evidence="7">RS0144</strain>
    </source>
</reference>